<dbReference type="GO" id="GO:0005783">
    <property type="term" value="C:endoplasmic reticulum"/>
    <property type="evidence" value="ECO:0007669"/>
    <property type="project" value="InterPro"/>
</dbReference>
<evidence type="ECO:0000256" key="10">
    <source>
        <dbReference type="ARBA" id="ARBA00023136"/>
    </source>
</evidence>
<evidence type="ECO:0000256" key="4">
    <source>
        <dbReference type="ARBA" id="ARBA00012483"/>
    </source>
</evidence>
<dbReference type="EC" id="2.3.2.27" evidence="4"/>
<evidence type="ECO:0000313" key="15">
    <source>
        <dbReference type="Proteomes" id="UP000054562"/>
    </source>
</evidence>
<protein>
    <recommendedName>
        <fullName evidence="4">RING-type E3 ubiquitin transferase</fullName>
        <ecNumber evidence="4">2.3.2.27</ecNumber>
    </recommendedName>
</protein>
<dbReference type="UniPathway" id="UPA00143"/>
<dbReference type="Proteomes" id="UP000054562">
    <property type="component" value="Unassembled WGS sequence"/>
</dbReference>
<dbReference type="OrthoDB" id="10254945at2759"/>
<dbReference type="Pfam" id="PF13445">
    <property type="entry name" value="zf-RING_UBOX"/>
    <property type="match status" value="1"/>
</dbReference>
<dbReference type="Gene3D" id="3.30.40.10">
    <property type="entry name" value="Zinc/RING finger domain, C3HC4 (zinc finger)"/>
    <property type="match status" value="1"/>
</dbReference>
<gene>
    <name evidence="14" type="ORF">PFMG_04211</name>
</gene>
<dbReference type="GO" id="GO:0016567">
    <property type="term" value="P:protein ubiquitination"/>
    <property type="evidence" value="ECO:0007669"/>
    <property type="project" value="UniProtKB-UniPathway"/>
</dbReference>
<dbReference type="PROSITE" id="PS00518">
    <property type="entry name" value="ZF_RING_1"/>
    <property type="match status" value="1"/>
</dbReference>
<dbReference type="PROSITE" id="PS50089">
    <property type="entry name" value="ZF_RING_2"/>
    <property type="match status" value="1"/>
</dbReference>
<evidence type="ECO:0000256" key="12">
    <source>
        <dbReference type="SAM" id="MobiDB-lite"/>
    </source>
</evidence>
<keyword evidence="9" id="KW-0862">Zinc</keyword>
<evidence type="ECO:0000259" key="13">
    <source>
        <dbReference type="PROSITE" id="PS50089"/>
    </source>
</evidence>
<dbReference type="SUPFAM" id="SSF57850">
    <property type="entry name" value="RING/U-box"/>
    <property type="match status" value="1"/>
</dbReference>
<feature type="region of interest" description="Disordered" evidence="12">
    <location>
        <begin position="247"/>
        <end position="272"/>
    </location>
</feature>
<feature type="domain" description="RING-type" evidence="13">
    <location>
        <begin position="281"/>
        <end position="307"/>
    </location>
</feature>
<dbReference type="InterPro" id="IPR001841">
    <property type="entry name" value="Znf_RING"/>
</dbReference>
<comment type="catalytic activity">
    <reaction evidence="1">
        <text>S-ubiquitinyl-[E2 ubiquitin-conjugating enzyme]-L-cysteine + [acceptor protein]-L-lysine = [E2 ubiquitin-conjugating enzyme]-L-cysteine + N(6)-ubiquitinyl-[acceptor protein]-L-lysine.</text>
        <dbReference type="EC" id="2.3.2.27"/>
    </reaction>
</comment>
<dbReference type="GO" id="GO:0006511">
    <property type="term" value="P:ubiquitin-dependent protein catabolic process"/>
    <property type="evidence" value="ECO:0007669"/>
    <property type="project" value="InterPro"/>
</dbReference>
<keyword evidence="8" id="KW-0833">Ubl conjugation pathway</keyword>
<reference evidence="15" key="2">
    <citation type="submission" date="2015-07" db="EMBL/GenBank/DDBJ databases">
        <title>The genome sequence of Plasmodium falciparum IGH-CR14.</title>
        <authorList>
            <consortium name="The Broad Institute Genome Sequencing Platform"/>
            <person name="Volkman S.K."/>
            <person name="Neafsey D.E."/>
            <person name="Dash A.P."/>
            <person name="Chitnis C.E."/>
            <person name="Hartl D.L."/>
            <person name="Young S.K."/>
            <person name="Kodira C.D."/>
            <person name="Zeng Q."/>
            <person name="Koehrsen M."/>
            <person name="Godfrey P."/>
            <person name="Alvarado L."/>
            <person name="Berlin A."/>
            <person name="Borenstein D."/>
            <person name="Chen Z."/>
            <person name="Engels R."/>
            <person name="Freedman E."/>
            <person name="Gellesch M."/>
            <person name="Goldberg J."/>
            <person name="Griggs A."/>
            <person name="Gujja S."/>
            <person name="Heiman D."/>
            <person name="Hepburn T."/>
            <person name="Howarth C."/>
            <person name="Jen D."/>
            <person name="Larson L."/>
            <person name="Lewis B."/>
            <person name="Mehta T."/>
            <person name="Park D."/>
            <person name="Pearson M."/>
            <person name="Roberts A."/>
            <person name="Saif S."/>
            <person name="Shea T."/>
            <person name="Shenoy N."/>
            <person name="Sisk P."/>
            <person name="Stolte C."/>
            <person name="Sykes S."/>
            <person name="Walk T."/>
            <person name="White J."/>
            <person name="Yandava C."/>
            <person name="Wirth D.F."/>
            <person name="Nusbaum C."/>
            <person name="Birren B."/>
        </authorList>
    </citation>
    <scope>NUCLEOTIDE SEQUENCE [LARGE SCALE GENOMIC DNA]</scope>
    <source>
        <strain evidence="15">IGH-CR14</strain>
    </source>
</reference>
<keyword evidence="10" id="KW-0472">Membrane</keyword>
<dbReference type="InterPro" id="IPR013083">
    <property type="entry name" value="Znf_RING/FYVE/PHD"/>
</dbReference>
<reference evidence="15" key="1">
    <citation type="submission" date="2015-07" db="EMBL/GenBank/DDBJ databases">
        <title>Annotation of Plasmodium falciparum IGH-CR14.</title>
        <authorList>
            <consortium name="The Broad Institute Genome Sequencing Platform"/>
            <person name="Volkman S.K."/>
            <person name="Neafsey D.E."/>
            <person name="Dash A.P."/>
            <person name="Chitnis C.E."/>
            <person name="Hartl D.L."/>
            <person name="Young S.K."/>
            <person name="Zeng Q."/>
            <person name="Koehrsen M."/>
            <person name="Alvarado L."/>
            <person name="Berlin A."/>
            <person name="Borenstein D."/>
            <person name="Chapman S.B."/>
            <person name="Chen Z."/>
            <person name="Engels R."/>
            <person name="Freedman E."/>
            <person name="Gellesch M."/>
            <person name="Goldberg J."/>
            <person name="Griggs A."/>
            <person name="Gujja S."/>
            <person name="Heilman E.R."/>
            <person name="Heiman D.I."/>
            <person name="Howarth C."/>
            <person name="Jen D."/>
            <person name="Larson L."/>
            <person name="Mehta T."/>
            <person name="Neiman D."/>
            <person name="Park D."/>
            <person name="Pearson M."/>
            <person name="Roberts A."/>
            <person name="Saif S."/>
            <person name="Shea T."/>
            <person name="Shenoy N."/>
            <person name="Sisk P."/>
            <person name="Stolte C."/>
            <person name="Sykes S."/>
            <person name="Walk T."/>
            <person name="White J."/>
            <person name="Yandava C."/>
            <person name="Haas B."/>
            <person name="Henn M.R."/>
            <person name="Nusbaum C."/>
            <person name="Birren B."/>
        </authorList>
    </citation>
    <scope>NUCLEOTIDE SEQUENCE [LARGE SCALE GENOMIC DNA]</scope>
    <source>
        <strain evidence="15">IGH-CR14</strain>
    </source>
</reference>
<dbReference type="InterPro" id="IPR017907">
    <property type="entry name" value="Znf_RING_CS"/>
</dbReference>
<sequence length="307" mass="36309">MNGPEEDYDSLYDIMYDYDINDEHFNQHRNLNNININDNVSEKKIHSEQVIPLNNKYEKEKENYNSNIIKKNYEQNEQEHMGNDKNVHSLLSDNLIDQEKKQFNDNKNDLYANKDIINNNIYYMNETNIPKDNIKLEEHNDNSNMEYTINNEQRIHNTYDMTSEKENEKENHDVEDNSKLNTFNKGNNKYSFKYGEIYNDTCTDINISTTYDQGNKEKETDVNGNKNNINITEEKAYEHHDKEEDINANENNNYNNNNNNNNNVNKPNTATENESRNTFECNICFDDVRDPVVTKCGHLFCWLCLSA</sequence>
<evidence type="ECO:0000256" key="7">
    <source>
        <dbReference type="ARBA" id="ARBA00022771"/>
    </source>
</evidence>
<evidence type="ECO:0000313" key="14">
    <source>
        <dbReference type="EMBL" id="KNG78410.1"/>
    </source>
</evidence>
<keyword evidence="6" id="KW-0479">Metal-binding</keyword>
<dbReference type="AlphaFoldDB" id="A0A0L1IGQ5"/>
<dbReference type="InterPro" id="IPR027370">
    <property type="entry name" value="Znf-RING_euk"/>
</dbReference>
<evidence type="ECO:0000256" key="8">
    <source>
        <dbReference type="ARBA" id="ARBA00022786"/>
    </source>
</evidence>
<organism evidence="14 15">
    <name type="scientific">Plasmodium falciparum IGH-CR14</name>
    <dbReference type="NCBI Taxonomy" id="580059"/>
    <lineage>
        <taxon>Eukaryota</taxon>
        <taxon>Sar</taxon>
        <taxon>Alveolata</taxon>
        <taxon>Apicomplexa</taxon>
        <taxon>Aconoidasida</taxon>
        <taxon>Haemosporida</taxon>
        <taxon>Plasmodiidae</taxon>
        <taxon>Plasmodium</taxon>
        <taxon>Plasmodium (Laverania)</taxon>
    </lineage>
</organism>
<dbReference type="InterPro" id="IPR045103">
    <property type="entry name" value="RNF5/RNF185-like"/>
</dbReference>
<proteinExistence type="predicted"/>
<evidence type="ECO:0000256" key="9">
    <source>
        <dbReference type="ARBA" id="ARBA00022833"/>
    </source>
</evidence>
<evidence type="ECO:0000256" key="3">
    <source>
        <dbReference type="ARBA" id="ARBA00004906"/>
    </source>
</evidence>
<dbReference type="GO" id="GO:0061630">
    <property type="term" value="F:ubiquitin protein ligase activity"/>
    <property type="evidence" value="ECO:0007669"/>
    <property type="project" value="UniProtKB-EC"/>
</dbReference>
<comment type="pathway">
    <text evidence="3">Protein modification; protein ubiquitination.</text>
</comment>
<feature type="compositionally biased region" description="Low complexity" evidence="12">
    <location>
        <begin position="248"/>
        <end position="268"/>
    </location>
</feature>
<evidence type="ECO:0000256" key="11">
    <source>
        <dbReference type="PROSITE-ProRule" id="PRU00175"/>
    </source>
</evidence>
<keyword evidence="7 11" id="KW-0863">Zinc-finger</keyword>
<name>A0A0L1IGQ5_PLAFA</name>
<dbReference type="GO" id="GO:0008270">
    <property type="term" value="F:zinc ion binding"/>
    <property type="evidence" value="ECO:0007669"/>
    <property type="project" value="UniProtKB-KW"/>
</dbReference>
<evidence type="ECO:0000256" key="2">
    <source>
        <dbReference type="ARBA" id="ARBA00004308"/>
    </source>
</evidence>
<dbReference type="EMBL" id="GG665551">
    <property type="protein sequence ID" value="KNG78410.1"/>
    <property type="molecule type" value="Genomic_DNA"/>
</dbReference>
<evidence type="ECO:0000256" key="6">
    <source>
        <dbReference type="ARBA" id="ARBA00022723"/>
    </source>
</evidence>
<accession>A0A0L1IGQ5</accession>
<evidence type="ECO:0000256" key="1">
    <source>
        <dbReference type="ARBA" id="ARBA00000900"/>
    </source>
</evidence>
<evidence type="ECO:0000256" key="5">
    <source>
        <dbReference type="ARBA" id="ARBA00022679"/>
    </source>
</evidence>
<dbReference type="PANTHER" id="PTHR12313">
    <property type="entry name" value="E3 UBIQUITIN-PROTEIN LIGASE RNF5-RELATED"/>
    <property type="match status" value="1"/>
</dbReference>
<keyword evidence="5" id="KW-0808">Transferase</keyword>
<comment type="subcellular location">
    <subcellularLocation>
        <location evidence="2">Endomembrane system</location>
    </subcellularLocation>
</comment>